<organism evidence="5 6">
    <name type="scientific">Mycolicibacterium grossiae</name>
    <dbReference type="NCBI Taxonomy" id="1552759"/>
    <lineage>
        <taxon>Bacteria</taxon>
        <taxon>Bacillati</taxon>
        <taxon>Actinomycetota</taxon>
        <taxon>Actinomycetes</taxon>
        <taxon>Mycobacteriales</taxon>
        <taxon>Mycobacteriaceae</taxon>
        <taxon>Mycolicibacterium</taxon>
    </lineage>
</organism>
<evidence type="ECO:0000256" key="2">
    <source>
        <dbReference type="ARBA" id="ARBA00022777"/>
    </source>
</evidence>
<dbReference type="InterPro" id="IPR036890">
    <property type="entry name" value="HATPase_C_sf"/>
</dbReference>
<protein>
    <recommendedName>
        <fullName evidence="4">Histidine kinase/HSP90-like ATPase domain-containing protein</fullName>
    </recommendedName>
</protein>
<dbReference type="AlphaFoldDB" id="A0A1E8Q9G5"/>
<comment type="caution">
    <text evidence="5">The sequence shown here is derived from an EMBL/GenBank/DDBJ whole genome shotgun (WGS) entry which is preliminary data.</text>
</comment>
<keyword evidence="1" id="KW-0808">Transferase</keyword>
<dbReference type="SMART" id="SM00387">
    <property type="entry name" value="HATPase_c"/>
    <property type="match status" value="1"/>
</dbReference>
<keyword evidence="2" id="KW-0418">Kinase</keyword>
<dbReference type="GO" id="GO:0046983">
    <property type="term" value="F:protein dimerization activity"/>
    <property type="evidence" value="ECO:0007669"/>
    <property type="project" value="InterPro"/>
</dbReference>
<accession>A0A1E8Q9G5</accession>
<dbReference type="Gene3D" id="3.30.565.10">
    <property type="entry name" value="Histidine kinase-like ATPase, C-terminal domain"/>
    <property type="match status" value="1"/>
</dbReference>
<dbReference type="Proteomes" id="UP000178953">
    <property type="component" value="Unassembled WGS sequence"/>
</dbReference>
<proteinExistence type="predicted"/>
<dbReference type="GO" id="GO:0000155">
    <property type="term" value="F:phosphorelay sensor kinase activity"/>
    <property type="evidence" value="ECO:0007669"/>
    <property type="project" value="InterPro"/>
</dbReference>
<gene>
    <name evidence="5" type="ORF">BEL07_04800</name>
</gene>
<dbReference type="Gene3D" id="1.20.5.1930">
    <property type="match status" value="1"/>
</dbReference>
<keyword evidence="3" id="KW-0902">Two-component regulatory system</keyword>
<evidence type="ECO:0000256" key="3">
    <source>
        <dbReference type="ARBA" id="ARBA00023012"/>
    </source>
</evidence>
<dbReference type="OrthoDB" id="5241249at2"/>
<dbReference type="GO" id="GO:0016020">
    <property type="term" value="C:membrane"/>
    <property type="evidence" value="ECO:0007669"/>
    <property type="project" value="InterPro"/>
</dbReference>
<feature type="domain" description="Histidine kinase/HSP90-like ATPase" evidence="4">
    <location>
        <begin position="280"/>
        <end position="370"/>
    </location>
</feature>
<dbReference type="SUPFAM" id="SSF55874">
    <property type="entry name" value="ATPase domain of HSP90 chaperone/DNA topoisomerase II/histidine kinase"/>
    <property type="match status" value="1"/>
</dbReference>
<dbReference type="RefSeq" id="WP_070351963.1">
    <property type="nucleotide sequence ID" value="NZ_CP043474.1"/>
</dbReference>
<sequence length="370" mass="39296">MTGAGTRERLLLQAMRRIRDAAGEHEDAASLARSLCTAALEVFAADGAAVGRLSETTPPSLIIDHLAVEDHAAGGDDAGTAAPVPVHSVRSLIDAIATRRPTKVSDADVPFSSGRALRGPTLVVPLSGAFGTDAAMLVVRAAPFDEHDLTVAAELVAHAEWARSLGDAAQSRRTDVLTDRDRIARDLHDHVIQRVFAVGLGLQSAIGRAPPALGQDLTAYVDDLQEVIHEIRTAIFELHADRPTTTHMQRRIDDAVSSFASARVRTTVDYVGPLVRVAPHLAEHAEAVVRETVSNAVRHGGATDVTVRVTVGRDELEIAVYDDGSGIRAAIDGRGLDNLRQRAEASGGRLFTGDADDGRTLVRWSVPMSG</sequence>
<dbReference type="InterPro" id="IPR011712">
    <property type="entry name" value="Sig_transdc_His_kin_sub3_dim/P"/>
</dbReference>
<dbReference type="PANTHER" id="PTHR24421:SF56">
    <property type="entry name" value="OXYGEN SENSOR HISTIDINE KINASE RESPONSE REGULATOR DOST"/>
    <property type="match status" value="1"/>
</dbReference>
<name>A0A1E8Q9G5_9MYCO</name>
<dbReference type="Pfam" id="PF02518">
    <property type="entry name" value="HATPase_c"/>
    <property type="match status" value="1"/>
</dbReference>
<dbReference type="PANTHER" id="PTHR24421">
    <property type="entry name" value="NITRATE/NITRITE SENSOR PROTEIN NARX-RELATED"/>
    <property type="match status" value="1"/>
</dbReference>
<evidence type="ECO:0000313" key="6">
    <source>
        <dbReference type="Proteomes" id="UP000178953"/>
    </source>
</evidence>
<dbReference type="CDD" id="cd16917">
    <property type="entry name" value="HATPase_UhpB-NarQ-NarX-like"/>
    <property type="match status" value="1"/>
</dbReference>
<dbReference type="Pfam" id="PF07730">
    <property type="entry name" value="HisKA_3"/>
    <property type="match status" value="1"/>
</dbReference>
<reference evidence="5 6" key="1">
    <citation type="submission" date="2016-09" db="EMBL/GenBank/DDBJ databases">
        <title>genome sequence of Mycobacterium sp. 739 SCH.</title>
        <authorList>
            <person name="Greninger A.L."/>
            <person name="Qin X."/>
            <person name="Jerome K."/>
            <person name="Vora S."/>
            <person name="Quinn K."/>
        </authorList>
    </citation>
    <scope>NUCLEOTIDE SEQUENCE [LARGE SCALE GENOMIC DNA]</scope>
    <source>
        <strain evidence="5 6">SCH</strain>
    </source>
</reference>
<dbReference type="InterPro" id="IPR050482">
    <property type="entry name" value="Sensor_HK_TwoCompSys"/>
</dbReference>
<evidence type="ECO:0000259" key="4">
    <source>
        <dbReference type="SMART" id="SM00387"/>
    </source>
</evidence>
<dbReference type="InterPro" id="IPR003594">
    <property type="entry name" value="HATPase_dom"/>
</dbReference>
<evidence type="ECO:0000313" key="5">
    <source>
        <dbReference type="EMBL" id="OFJ54881.1"/>
    </source>
</evidence>
<keyword evidence="6" id="KW-1185">Reference proteome</keyword>
<dbReference type="EMBL" id="MCHX01000008">
    <property type="protein sequence ID" value="OFJ54881.1"/>
    <property type="molecule type" value="Genomic_DNA"/>
</dbReference>
<evidence type="ECO:0000256" key="1">
    <source>
        <dbReference type="ARBA" id="ARBA00022679"/>
    </source>
</evidence>